<feature type="chain" id="PRO_5046325573" description="Right handed beta helix domain-containing protein" evidence="1">
    <location>
        <begin position="22"/>
        <end position="416"/>
    </location>
</feature>
<dbReference type="RefSeq" id="WP_173121919.1">
    <property type="nucleotide sequence ID" value="NZ_JABRWJ010000002.1"/>
</dbReference>
<evidence type="ECO:0000313" key="2">
    <source>
        <dbReference type="EMBL" id="NRF66816.1"/>
    </source>
</evidence>
<sequence>MRLHHTLLAATVLTASAGAMGQTCFGNASSTGAQLQAAINGATGVLYLCQGAVFTADASILLKNNLKMETLGRPSDDNQKAKIVLAYTSAQAISTGFPFPVGQSFLSGYGMSGVELRNIVIDGGRTSVTIASHKTDSGATPDHHRATLAIGGVNSLLDRVTIRNGIGGALVDAASDANCSGLRITNSYFGPAGYHQTLSFNGSSIGQWSDGLNLYCGNAYVAGNQFRDITDGSISFYGGTSTTIESNWIALSGRSGVSGFVAAAALARTRAVSFLNSAFRYNLIETASNQHLNVAIGLGSRAWCNPAQNNPDCDTVSGMSATNNSGSGNYGFGLLVAGMTPATLLDNNLVMQRWINPDWVSIRPHCQGPDANAPGNPPPWPAANYYVVRSGTAGSLQPGYALRTNVDGCAWVPSTY</sequence>
<organism evidence="2 3">
    <name type="scientific">Pseudaquabacterium terrae</name>
    <dbReference type="NCBI Taxonomy" id="2732868"/>
    <lineage>
        <taxon>Bacteria</taxon>
        <taxon>Pseudomonadati</taxon>
        <taxon>Pseudomonadota</taxon>
        <taxon>Betaproteobacteria</taxon>
        <taxon>Burkholderiales</taxon>
        <taxon>Sphaerotilaceae</taxon>
        <taxon>Pseudaquabacterium</taxon>
    </lineage>
</organism>
<dbReference type="EMBL" id="JABRWJ010000002">
    <property type="protein sequence ID" value="NRF66816.1"/>
    <property type="molecule type" value="Genomic_DNA"/>
</dbReference>
<dbReference type="InterPro" id="IPR012334">
    <property type="entry name" value="Pectin_lyas_fold"/>
</dbReference>
<dbReference type="Proteomes" id="UP000737171">
    <property type="component" value="Unassembled WGS sequence"/>
</dbReference>
<evidence type="ECO:0000313" key="3">
    <source>
        <dbReference type="Proteomes" id="UP000737171"/>
    </source>
</evidence>
<comment type="caution">
    <text evidence="2">The sequence shown here is derived from an EMBL/GenBank/DDBJ whole genome shotgun (WGS) entry which is preliminary data.</text>
</comment>
<keyword evidence="1" id="KW-0732">Signal</keyword>
<gene>
    <name evidence="2" type="ORF">HLB44_07460</name>
</gene>
<feature type="signal peptide" evidence="1">
    <location>
        <begin position="1"/>
        <end position="21"/>
    </location>
</feature>
<dbReference type="Gene3D" id="2.160.20.10">
    <property type="entry name" value="Single-stranded right-handed beta-helix, Pectin lyase-like"/>
    <property type="match status" value="1"/>
</dbReference>
<evidence type="ECO:0000256" key="1">
    <source>
        <dbReference type="SAM" id="SignalP"/>
    </source>
</evidence>
<protein>
    <recommendedName>
        <fullName evidence="4">Right handed beta helix domain-containing protein</fullName>
    </recommendedName>
</protein>
<dbReference type="SUPFAM" id="SSF51126">
    <property type="entry name" value="Pectin lyase-like"/>
    <property type="match status" value="1"/>
</dbReference>
<dbReference type="InterPro" id="IPR011050">
    <property type="entry name" value="Pectin_lyase_fold/virulence"/>
</dbReference>
<proteinExistence type="predicted"/>
<name>A0ABX2EDW7_9BURK</name>
<keyword evidence="3" id="KW-1185">Reference proteome</keyword>
<reference evidence="2 3" key="1">
    <citation type="submission" date="2020-05" db="EMBL/GenBank/DDBJ databases">
        <title>Aquincola sp. isolate from soil.</title>
        <authorList>
            <person name="Han J."/>
            <person name="Kim D.-U."/>
        </authorList>
    </citation>
    <scope>NUCLEOTIDE SEQUENCE [LARGE SCALE GENOMIC DNA]</scope>
    <source>
        <strain evidence="2 3">S2</strain>
    </source>
</reference>
<evidence type="ECO:0008006" key="4">
    <source>
        <dbReference type="Google" id="ProtNLM"/>
    </source>
</evidence>
<accession>A0ABX2EDW7</accession>